<keyword evidence="3" id="KW-1185">Reference proteome</keyword>
<dbReference type="SUPFAM" id="SSF53335">
    <property type="entry name" value="S-adenosyl-L-methionine-dependent methyltransferases"/>
    <property type="match status" value="1"/>
</dbReference>
<comment type="caution">
    <text evidence="2">The sequence shown here is derived from an EMBL/GenBank/DDBJ whole genome shotgun (WGS) entry which is preliminary data.</text>
</comment>
<evidence type="ECO:0000313" key="3">
    <source>
        <dbReference type="Proteomes" id="UP001500751"/>
    </source>
</evidence>
<dbReference type="InterPro" id="IPR029063">
    <property type="entry name" value="SAM-dependent_MTases_sf"/>
</dbReference>
<dbReference type="CDD" id="cd02440">
    <property type="entry name" value="AdoMet_MTases"/>
    <property type="match status" value="1"/>
</dbReference>
<reference evidence="3" key="1">
    <citation type="journal article" date="2019" name="Int. J. Syst. Evol. Microbiol.">
        <title>The Global Catalogue of Microorganisms (GCM) 10K type strain sequencing project: providing services to taxonomists for standard genome sequencing and annotation.</title>
        <authorList>
            <consortium name="The Broad Institute Genomics Platform"/>
            <consortium name="The Broad Institute Genome Sequencing Center for Infectious Disease"/>
            <person name="Wu L."/>
            <person name="Ma J."/>
        </authorList>
    </citation>
    <scope>NUCLEOTIDE SEQUENCE [LARGE SCALE GENOMIC DNA]</scope>
    <source>
        <strain evidence="3">JCM 16014</strain>
    </source>
</reference>
<name>A0ABP5GXT3_9ACTN</name>
<dbReference type="Pfam" id="PF08242">
    <property type="entry name" value="Methyltransf_12"/>
    <property type="match status" value="1"/>
</dbReference>
<keyword evidence="2" id="KW-0808">Transferase</keyword>
<protein>
    <submittedName>
        <fullName evidence="2">Class I SAM-dependent methyltransferase</fullName>
    </submittedName>
</protein>
<evidence type="ECO:0000313" key="2">
    <source>
        <dbReference type="EMBL" id="GAA2054108.1"/>
    </source>
</evidence>
<feature type="domain" description="Methyltransferase type 12" evidence="1">
    <location>
        <begin position="67"/>
        <end position="160"/>
    </location>
</feature>
<dbReference type="GO" id="GO:0032259">
    <property type="term" value="P:methylation"/>
    <property type="evidence" value="ECO:0007669"/>
    <property type="project" value="UniProtKB-KW"/>
</dbReference>
<evidence type="ECO:0000259" key="1">
    <source>
        <dbReference type="Pfam" id="PF08242"/>
    </source>
</evidence>
<gene>
    <name evidence="2" type="ORF">GCM10009839_72700</name>
</gene>
<dbReference type="RefSeq" id="WP_344670245.1">
    <property type="nucleotide sequence ID" value="NZ_BAAAQN010000058.1"/>
</dbReference>
<keyword evidence="2" id="KW-0489">Methyltransferase</keyword>
<proteinExistence type="predicted"/>
<organism evidence="2 3">
    <name type="scientific">Catenulispora yoronensis</name>
    <dbReference type="NCBI Taxonomy" id="450799"/>
    <lineage>
        <taxon>Bacteria</taxon>
        <taxon>Bacillati</taxon>
        <taxon>Actinomycetota</taxon>
        <taxon>Actinomycetes</taxon>
        <taxon>Catenulisporales</taxon>
        <taxon>Catenulisporaceae</taxon>
        <taxon>Catenulispora</taxon>
    </lineage>
</organism>
<sequence>MSPAPTAPDPANWLDHNRANWDERVPIHAAGAFYDLPGFVAGRETVPAFALAEVGDVRGKRLVHPQCHIGTETLGWARHGASVTGLDFSRPALDTAAGLAERIGVEDSRWVAANVYDAVEALDGEQFDIVYTGLGALCWLPDVERWARVMAALVRPGGFLYLAEFHPFGNTLKPDGLTVEYDYFDRSPQVWDEPGTYADFEAETEQNVTVQFDHGLGEIVSAVIKAGLRLEFLTEHEMTMFKRYDVLEERDGFLWMPEGHPRVPLMYSLRASKAAG</sequence>
<dbReference type="Gene3D" id="3.40.50.150">
    <property type="entry name" value="Vaccinia Virus protein VP39"/>
    <property type="match status" value="1"/>
</dbReference>
<dbReference type="InterPro" id="IPR013217">
    <property type="entry name" value="Methyltransf_12"/>
</dbReference>
<dbReference type="Proteomes" id="UP001500751">
    <property type="component" value="Unassembled WGS sequence"/>
</dbReference>
<accession>A0ABP5GXT3</accession>
<dbReference type="GO" id="GO:0008168">
    <property type="term" value="F:methyltransferase activity"/>
    <property type="evidence" value="ECO:0007669"/>
    <property type="project" value="UniProtKB-KW"/>
</dbReference>
<dbReference type="EMBL" id="BAAAQN010000058">
    <property type="protein sequence ID" value="GAA2054108.1"/>
    <property type="molecule type" value="Genomic_DNA"/>
</dbReference>